<dbReference type="Proteomes" id="UP001165065">
    <property type="component" value="Unassembled WGS sequence"/>
</dbReference>
<dbReference type="Gene3D" id="3.30.479.10">
    <property type="entry name" value="6-pyruvoyl tetrahydropterin synthase/QueD"/>
    <property type="match status" value="1"/>
</dbReference>
<comment type="caution">
    <text evidence="9">The sequence shown here is derived from an EMBL/GenBank/DDBJ whole genome shotgun (WGS) entry which is preliminary data.</text>
</comment>
<comment type="cofactor">
    <cofactor evidence="1">
        <name>Zn(2+)</name>
        <dbReference type="ChEBI" id="CHEBI:29105"/>
    </cofactor>
</comment>
<evidence type="ECO:0000256" key="7">
    <source>
        <dbReference type="ARBA" id="ARBA00023007"/>
    </source>
</evidence>
<evidence type="ECO:0000313" key="9">
    <source>
        <dbReference type="EMBL" id="GMI47229.1"/>
    </source>
</evidence>
<keyword evidence="8" id="KW-0456">Lyase</keyword>
<gene>
    <name evidence="9" type="ORF">TrCOL_g4381</name>
</gene>
<comment type="pathway">
    <text evidence="2">Cofactor biosynthesis; tetrahydrobiopterin biosynthesis; tetrahydrobiopterin from 7,8-dihydroneopterin triphosphate: step 1/3.</text>
</comment>
<proteinExistence type="inferred from homology"/>
<evidence type="ECO:0000256" key="6">
    <source>
        <dbReference type="ARBA" id="ARBA00022833"/>
    </source>
</evidence>
<sequence length="122" mass="13367">MIAHSFAGNKDFGPAQNLHGATYTVDVEFRSPRLHPRNNWVLDIGEASSILSEVCGSLNFSNLDERYPGSATTTEFVCKEIHQGIARGGGREGYKKGWFKGGEIKVTIHESHKAWASYTGPA</sequence>
<dbReference type="SUPFAM" id="SSF55620">
    <property type="entry name" value="Tetrahydrobiopterin biosynthesis enzymes-like"/>
    <property type="match status" value="1"/>
</dbReference>
<dbReference type="OrthoDB" id="188652at2759"/>
<accession>A0A9W7LE72</accession>
<dbReference type="AlphaFoldDB" id="A0A9W7LE72"/>
<keyword evidence="5" id="KW-0479">Metal-binding</keyword>
<dbReference type="PANTHER" id="PTHR12589">
    <property type="entry name" value="PYRUVOYL TETRAHYDROBIOPTERIN SYNTHASE"/>
    <property type="match status" value="1"/>
</dbReference>
<evidence type="ECO:0000256" key="2">
    <source>
        <dbReference type="ARBA" id="ARBA00005126"/>
    </source>
</evidence>
<reference evidence="10" key="1">
    <citation type="journal article" date="2023" name="Commun. Biol.">
        <title>Genome analysis of Parmales, the sister group of diatoms, reveals the evolutionary specialization of diatoms from phago-mixotrophs to photoautotrophs.</title>
        <authorList>
            <person name="Ban H."/>
            <person name="Sato S."/>
            <person name="Yoshikawa S."/>
            <person name="Yamada K."/>
            <person name="Nakamura Y."/>
            <person name="Ichinomiya M."/>
            <person name="Sato N."/>
            <person name="Blanc-Mathieu R."/>
            <person name="Endo H."/>
            <person name="Kuwata A."/>
            <person name="Ogata H."/>
        </authorList>
    </citation>
    <scope>NUCLEOTIDE SEQUENCE [LARGE SCALE GENOMIC DNA]</scope>
</reference>
<dbReference type="GO" id="GO:0003874">
    <property type="term" value="F:6-pyruvoyltetrahydropterin synthase activity"/>
    <property type="evidence" value="ECO:0007669"/>
    <property type="project" value="UniProtKB-EC"/>
</dbReference>
<dbReference type="GO" id="GO:0046872">
    <property type="term" value="F:metal ion binding"/>
    <property type="evidence" value="ECO:0007669"/>
    <property type="project" value="UniProtKB-KW"/>
</dbReference>
<name>A0A9W7LE72_9STRA</name>
<comment type="similarity">
    <text evidence="3">Belongs to the PTPS family.</text>
</comment>
<dbReference type="InterPro" id="IPR038418">
    <property type="entry name" value="6-PTP_synth/QueD_sf"/>
</dbReference>
<evidence type="ECO:0000256" key="3">
    <source>
        <dbReference type="ARBA" id="ARBA00009164"/>
    </source>
</evidence>
<evidence type="ECO:0000256" key="5">
    <source>
        <dbReference type="ARBA" id="ARBA00022723"/>
    </source>
</evidence>
<protein>
    <recommendedName>
        <fullName evidence="4">6-pyruvoyltetrahydropterin synthase</fullName>
        <ecNumber evidence="4">4.2.3.12</ecNumber>
    </recommendedName>
</protein>
<evidence type="ECO:0000313" key="10">
    <source>
        <dbReference type="Proteomes" id="UP001165065"/>
    </source>
</evidence>
<dbReference type="GO" id="GO:0006729">
    <property type="term" value="P:tetrahydrobiopterin biosynthetic process"/>
    <property type="evidence" value="ECO:0007669"/>
    <property type="project" value="UniProtKB-KW"/>
</dbReference>
<dbReference type="PANTHER" id="PTHR12589:SF7">
    <property type="entry name" value="6-PYRUVOYL TETRAHYDROBIOPTERIN SYNTHASE"/>
    <property type="match status" value="1"/>
</dbReference>
<keyword evidence="10" id="KW-1185">Reference proteome</keyword>
<evidence type="ECO:0000256" key="8">
    <source>
        <dbReference type="ARBA" id="ARBA00023239"/>
    </source>
</evidence>
<dbReference type="EC" id="4.2.3.12" evidence="4"/>
<organism evidence="9 10">
    <name type="scientific">Triparma columacea</name>
    <dbReference type="NCBI Taxonomy" id="722753"/>
    <lineage>
        <taxon>Eukaryota</taxon>
        <taxon>Sar</taxon>
        <taxon>Stramenopiles</taxon>
        <taxon>Ochrophyta</taxon>
        <taxon>Bolidophyceae</taxon>
        <taxon>Parmales</taxon>
        <taxon>Triparmaceae</taxon>
        <taxon>Triparma</taxon>
    </lineage>
</organism>
<evidence type="ECO:0000256" key="1">
    <source>
        <dbReference type="ARBA" id="ARBA00001947"/>
    </source>
</evidence>
<evidence type="ECO:0000256" key="4">
    <source>
        <dbReference type="ARBA" id="ARBA00013100"/>
    </source>
</evidence>
<dbReference type="EMBL" id="BRYA01000335">
    <property type="protein sequence ID" value="GMI47229.1"/>
    <property type="molecule type" value="Genomic_DNA"/>
</dbReference>
<dbReference type="Pfam" id="PF01242">
    <property type="entry name" value="PTPS"/>
    <property type="match status" value="1"/>
</dbReference>
<keyword evidence="7" id="KW-0783">Tetrahydrobiopterin biosynthesis</keyword>
<dbReference type="InterPro" id="IPR007115">
    <property type="entry name" value="6-PTP_synth/QueD"/>
</dbReference>
<keyword evidence="6" id="KW-0862">Zinc</keyword>